<evidence type="ECO:0000256" key="2">
    <source>
        <dbReference type="SAM" id="MobiDB-lite"/>
    </source>
</evidence>
<feature type="region of interest" description="Disordered" evidence="2">
    <location>
        <begin position="1"/>
        <end position="27"/>
    </location>
</feature>
<dbReference type="InterPro" id="IPR001461">
    <property type="entry name" value="Aspartic_peptidase_A1"/>
</dbReference>
<dbReference type="Proteomes" id="UP000053558">
    <property type="component" value="Unassembled WGS sequence"/>
</dbReference>
<sequence>MLAGLTTTQQTLGAAQQYSTGSESQQFPTDGLMGMGYPAISSYGALPVFNTFVSQGQTDAGVFGFKLTSSGAELTIGSVGQSAVSGDFTYAPVT</sequence>
<dbReference type="GO" id="GO:0006508">
    <property type="term" value="P:proteolysis"/>
    <property type="evidence" value="ECO:0007669"/>
    <property type="project" value="InterPro"/>
</dbReference>
<dbReference type="PANTHER" id="PTHR47966:SF51">
    <property type="entry name" value="BETA-SITE APP-CLEAVING ENZYME, ISOFORM A-RELATED"/>
    <property type="match status" value="1"/>
</dbReference>
<dbReference type="InterPro" id="IPR021109">
    <property type="entry name" value="Peptidase_aspartic_dom_sf"/>
</dbReference>
<dbReference type="RefSeq" id="XP_007770621.1">
    <property type="nucleotide sequence ID" value="XM_007772431.1"/>
</dbReference>
<dbReference type="GeneID" id="19210562"/>
<reference evidence="5" key="1">
    <citation type="journal article" date="2012" name="Science">
        <title>The Paleozoic origin of enzymatic lignin decomposition reconstructed from 31 fungal genomes.</title>
        <authorList>
            <person name="Floudas D."/>
            <person name="Binder M."/>
            <person name="Riley R."/>
            <person name="Barry K."/>
            <person name="Blanchette R.A."/>
            <person name="Henrissat B."/>
            <person name="Martinez A.T."/>
            <person name="Otillar R."/>
            <person name="Spatafora J.W."/>
            <person name="Yadav J.S."/>
            <person name="Aerts A."/>
            <person name="Benoit I."/>
            <person name="Boyd A."/>
            <person name="Carlson A."/>
            <person name="Copeland A."/>
            <person name="Coutinho P.M."/>
            <person name="de Vries R.P."/>
            <person name="Ferreira P."/>
            <person name="Findley K."/>
            <person name="Foster B."/>
            <person name="Gaskell J."/>
            <person name="Glotzer D."/>
            <person name="Gorecki P."/>
            <person name="Heitman J."/>
            <person name="Hesse C."/>
            <person name="Hori C."/>
            <person name="Igarashi K."/>
            <person name="Jurgens J.A."/>
            <person name="Kallen N."/>
            <person name="Kersten P."/>
            <person name="Kohler A."/>
            <person name="Kuees U."/>
            <person name="Kumar T.K.A."/>
            <person name="Kuo A."/>
            <person name="LaButti K."/>
            <person name="Larrondo L.F."/>
            <person name="Lindquist E."/>
            <person name="Ling A."/>
            <person name="Lombard V."/>
            <person name="Lucas S."/>
            <person name="Lundell T."/>
            <person name="Martin R."/>
            <person name="McLaughlin D.J."/>
            <person name="Morgenstern I."/>
            <person name="Morin E."/>
            <person name="Murat C."/>
            <person name="Nagy L.G."/>
            <person name="Nolan M."/>
            <person name="Ohm R.A."/>
            <person name="Patyshakuliyeva A."/>
            <person name="Rokas A."/>
            <person name="Ruiz-Duenas F.J."/>
            <person name="Sabat G."/>
            <person name="Salamov A."/>
            <person name="Samejima M."/>
            <person name="Schmutz J."/>
            <person name="Slot J.C."/>
            <person name="St John F."/>
            <person name="Stenlid J."/>
            <person name="Sun H."/>
            <person name="Sun S."/>
            <person name="Syed K."/>
            <person name="Tsang A."/>
            <person name="Wiebenga A."/>
            <person name="Young D."/>
            <person name="Pisabarro A."/>
            <person name="Eastwood D.C."/>
            <person name="Martin F."/>
            <person name="Cullen D."/>
            <person name="Grigoriev I.V."/>
            <person name="Hibbett D.S."/>
        </authorList>
    </citation>
    <scope>NUCLEOTIDE SEQUENCE [LARGE SCALE GENOMIC DNA]</scope>
    <source>
        <strain evidence="5">RWD-64-598 SS2</strain>
    </source>
</reference>
<comment type="caution">
    <text evidence="4">The sequence shown here is derived from an EMBL/GenBank/DDBJ whole genome shotgun (WGS) entry which is preliminary data.</text>
</comment>
<dbReference type="PROSITE" id="PS51767">
    <property type="entry name" value="PEPTIDASE_A1"/>
    <property type="match status" value="1"/>
</dbReference>
<dbReference type="EMBL" id="JH711581">
    <property type="protein sequence ID" value="EIW78854.1"/>
    <property type="molecule type" value="Genomic_DNA"/>
</dbReference>
<feature type="domain" description="Peptidase A1" evidence="3">
    <location>
        <begin position="1"/>
        <end position="94"/>
    </location>
</feature>
<organism evidence="4 5">
    <name type="scientific">Coniophora puteana (strain RWD-64-598)</name>
    <name type="common">Brown rot fungus</name>
    <dbReference type="NCBI Taxonomy" id="741705"/>
    <lineage>
        <taxon>Eukaryota</taxon>
        <taxon>Fungi</taxon>
        <taxon>Dikarya</taxon>
        <taxon>Basidiomycota</taxon>
        <taxon>Agaricomycotina</taxon>
        <taxon>Agaricomycetes</taxon>
        <taxon>Agaricomycetidae</taxon>
        <taxon>Boletales</taxon>
        <taxon>Coniophorineae</taxon>
        <taxon>Coniophoraceae</taxon>
        <taxon>Coniophora</taxon>
    </lineage>
</organism>
<dbReference type="PANTHER" id="PTHR47966">
    <property type="entry name" value="BETA-SITE APP-CLEAVING ENZYME, ISOFORM A-RELATED"/>
    <property type="match status" value="1"/>
</dbReference>
<dbReference type="Gene3D" id="2.40.70.10">
    <property type="entry name" value="Acid Proteases"/>
    <property type="match status" value="2"/>
</dbReference>
<keyword evidence="5" id="KW-1185">Reference proteome</keyword>
<dbReference type="KEGG" id="cput:CONPUDRAFT_83277"/>
<feature type="compositionally biased region" description="Low complexity" evidence="2">
    <location>
        <begin position="1"/>
        <end position="17"/>
    </location>
</feature>
<dbReference type="GO" id="GO:0004190">
    <property type="term" value="F:aspartic-type endopeptidase activity"/>
    <property type="evidence" value="ECO:0007669"/>
    <property type="project" value="InterPro"/>
</dbReference>
<name>A0A5M3MJ85_CONPW</name>
<protein>
    <recommendedName>
        <fullName evidence="3">Peptidase A1 domain-containing protein</fullName>
    </recommendedName>
</protein>
<dbReference type="Pfam" id="PF00026">
    <property type="entry name" value="Asp"/>
    <property type="match status" value="1"/>
</dbReference>
<proteinExistence type="inferred from homology"/>
<comment type="similarity">
    <text evidence="1">Belongs to the peptidase A1 family.</text>
</comment>
<dbReference type="SUPFAM" id="SSF50630">
    <property type="entry name" value="Acid proteases"/>
    <property type="match status" value="1"/>
</dbReference>
<evidence type="ECO:0000256" key="1">
    <source>
        <dbReference type="ARBA" id="ARBA00007447"/>
    </source>
</evidence>
<dbReference type="OrthoDB" id="15189at2759"/>
<accession>A0A5M3MJ85</accession>
<dbReference type="AlphaFoldDB" id="A0A5M3MJ85"/>
<gene>
    <name evidence="4" type="ORF">CONPUDRAFT_83277</name>
</gene>
<evidence type="ECO:0000259" key="3">
    <source>
        <dbReference type="PROSITE" id="PS51767"/>
    </source>
</evidence>
<evidence type="ECO:0000313" key="5">
    <source>
        <dbReference type="Proteomes" id="UP000053558"/>
    </source>
</evidence>
<evidence type="ECO:0000313" key="4">
    <source>
        <dbReference type="EMBL" id="EIW78854.1"/>
    </source>
</evidence>
<feature type="compositionally biased region" description="Polar residues" evidence="2">
    <location>
        <begin position="18"/>
        <end position="27"/>
    </location>
</feature>
<dbReference type="InterPro" id="IPR033121">
    <property type="entry name" value="PEPTIDASE_A1"/>
</dbReference>